<comment type="caution">
    <text evidence="4">The sequence shown here is derived from an EMBL/GenBank/DDBJ whole genome shotgun (WGS) entry which is preliminary data.</text>
</comment>
<keyword evidence="3" id="KW-0732">Signal</keyword>
<keyword evidence="2" id="KW-0843">Virulence</keyword>
<feature type="chain" id="PRO_5046480790" evidence="3">
    <location>
        <begin position="29"/>
        <end position="316"/>
    </location>
</feature>
<keyword evidence="1" id="KW-0378">Hydrolase</keyword>
<dbReference type="PANTHER" id="PTHR31956">
    <property type="entry name" value="NON-SPECIFIC PHOSPHOLIPASE C4-RELATED"/>
    <property type="match status" value="1"/>
</dbReference>
<dbReference type="Proteomes" id="UP001602245">
    <property type="component" value="Unassembled WGS sequence"/>
</dbReference>
<dbReference type="InterPro" id="IPR007312">
    <property type="entry name" value="Phosphoesterase"/>
</dbReference>
<evidence type="ECO:0000313" key="4">
    <source>
        <dbReference type="EMBL" id="MFF5290635.1"/>
    </source>
</evidence>
<organism evidence="4 5">
    <name type="scientific">Paractinoplanes globisporus</name>
    <dbReference type="NCBI Taxonomy" id="113565"/>
    <lineage>
        <taxon>Bacteria</taxon>
        <taxon>Bacillati</taxon>
        <taxon>Actinomycetota</taxon>
        <taxon>Actinomycetes</taxon>
        <taxon>Micromonosporales</taxon>
        <taxon>Micromonosporaceae</taxon>
        <taxon>Paractinoplanes</taxon>
    </lineage>
</organism>
<dbReference type="RefSeq" id="WP_157295494.1">
    <property type="nucleotide sequence ID" value="NZ_JBIAZU010000002.1"/>
</dbReference>
<dbReference type="Gene3D" id="3.40.720.10">
    <property type="entry name" value="Alkaline Phosphatase, subunit A"/>
    <property type="match status" value="1"/>
</dbReference>
<evidence type="ECO:0000313" key="5">
    <source>
        <dbReference type="Proteomes" id="UP001602245"/>
    </source>
</evidence>
<proteinExistence type="predicted"/>
<gene>
    <name evidence="4" type="ORF">ACFY35_14410</name>
</gene>
<evidence type="ECO:0000256" key="1">
    <source>
        <dbReference type="ARBA" id="ARBA00022801"/>
    </source>
</evidence>
<sequence>MSTPLSLVISRGVAAVLVAAAMTGGACAGVPESAPQPSVSVSPPARDPGRKVMIIAEENHGYGQIIGSSHAPFLNRLAADYGTATNYDAGYPAHCPSLAAYILLTSGTTDGICDDKAPKAHPLTSDNVFQQIGASGRQWRGYAESAPGTCVLQDHNRYLVRHVPATYYRPVRDDCGRWVVPLGTTGAGALHDDVTAGTLPAYAFVSPDACDDMHGAPGCPRDLIAAGDDWLRGWLSQIMAGPDYRAGRLTVIVTWDEGTSRSNHIATLVIAPAVRHVSTSEPLTHCSTLRFTEEQLGLPLLGCAAGATSLGRPFGL</sequence>
<accession>A0ABW6WDM7</accession>
<dbReference type="Pfam" id="PF04185">
    <property type="entry name" value="Phosphoesterase"/>
    <property type="match status" value="1"/>
</dbReference>
<evidence type="ECO:0000256" key="3">
    <source>
        <dbReference type="SAM" id="SignalP"/>
    </source>
</evidence>
<evidence type="ECO:0000256" key="2">
    <source>
        <dbReference type="ARBA" id="ARBA00023026"/>
    </source>
</evidence>
<dbReference type="PANTHER" id="PTHR31956:SF8">
    <property type="entry name" value="ACID PHOSPHATASE PHOA (AFU_ORTHOLOGUE AFUA_1G03570)"/>
    <property type="match status" value="1"/>
</dbReference>
<dbReference type="InterPro" id="IPR017850">
    <property type="entry name" value="Alkaline_phosphatase_core_sf"/>
</dbReference>
<feature type="signal peptide" evidence="3">
    <location>
        <begin position="1"/>
        <end position="28"/>
    </location>
</feature>
<protein>
    <submittedName>
        <fullName evidence="4">Alkaline phosphatase family protein</fullName>
    </submittedName>
</protein>
<keyword evidence="5" id="KW-1185">Reference proteome</keyword>
<reference evidence="4 5" key="1">
    <citation type="submission" date="2024-10" db="EMBL/GenBank/DDBJ databases">
        <title>The Natural Products Discovery Center: Release of the First 8490 Sequenced Strains for Exploring Actinobacteria Biosynthetic Diversity.</title>
        <authorList>
            <person name="Kalkreuter E."/>
            <person name="Kautsar S.A."/>
            <person name="Yang D."/>
            <person name="Bader C.D."/>
            <person name="Teijaro C.N."/>
            <person name="Fluegel L."/>
            <person name="Davis C.M."/>
            <person name="Simpson J.R."/>
            <person name="Lauterbach L."/>
            <person name="Steele A.D."/>
            <person name="Gui C."/>
            <person name="Meng S."/>
            <person name="Li G."/>
            <person name="Viehrig K."/>
            <person name="Ye F."/>
            <person name="Su P."/>
            <person name="Kiefer A.F."/>
            <person name="Nichols A."/>
            <person name="Cepeda A.J."/>
            <person name="Yan W."/>
            <person name="Fan B."/>
            <person name="Jiang Y."/>
            <person name="Adhikari A."/>
            <person name="Zheng C.-J."/>
            <person name="Schuster L."/>
            <person name="Cowan T.M."/>
            <person name="Smanski M.J."/>
            <person name="Chevrette M.G."/>
            <person name="De Carvalho L.P.S."/>
            <person name="Shen B."/>
        </authorList>
    </citation>
    <scope>NUCLEOTIDE SEQUENCE [LARGE SCALE GENOMIC DNA]</scope>
    <source>
        <strain evidence="4 5">NPDC000087</strain>
    </source>
</reference>
<name>A0ABW6WDM7_9ACTN</name>
<dbReference type="EMBL" id="JBIAZU010000002">
    <property type="protein sequence ID" value="MFF5290635.1"/>
    <property type="molecule type" value="Genomic_DNA"/>
</dbReference>